<dbReference type="EMBL" id="PUIB01000015">
    <property type="protein sequence ID" value="PQO35417.1"/>
    <property type="molecule type" value="Genomic_DNA"/>
</dbReference>
<evidence type="ECO:0000256" key="3">
    <source>
        <dbReference type="ARBA" id="ARBA00022490"/>
    </source>
</evidence>
<keyword evidence="5" id="KW-0378">Hydrolase</keyword>
<comment type="caution">
    <text evidence="9">The sequence shown here is derived from an EMBL/GenBank/DDBJ whole genome shotgun (WGS) entry which is preliminary data.</text>
</comment>
<evidence type="ECO:0000256" key="1">
    <source>
        <dbReference type="ARBA" id="ARBA00006641"/>
    </source>
</evidence>
<dbReference type="InterPro" id="IPR036440">
    <property type="entry name" value="Peptidase_C15-like_sf"/>
</dbReference>
<dbReference type="RefSeq" id="WP_105354833.1">
    <property type="nucleotide sequence ID" value="NZ_PUIB01000015.1"/>
</dbReference>
<dbReference type="OrthoDB" id="9779738at2"/>
<dbReference type="Proteomes" id="UP000239388">
    <property type="component" value="Unassembled WGS sequence"/>
</dbReference>
<evidence type="ECO:0000256" key="4">
    <source>
        <dbReference type="ARBA" id="ARBA00022670"/>
    </source>
</evidence>
<dbReference type="PRINTS" id="PR00706">
    <property type="entry name" value="PYROGLUPTASE"/>
</dbReference>
<dbReference type="Gene3D" id="3.40.630.20">
    <property type="entry name" value="Peptidase C15, pyroglutamyl peptidase I-like"/>
    <property type="match status" value="1"/>
</dbReference>
<sequence length="198" mass="21853">MKRILVTGFEPFGEISTNCTELALRELTLADLAPDYQVEQLILPVDYAAAQAQLGDLYQQNSYAATLHFGQSGKAKNVEFEMFAINWKHVGAADPGPLDQTGPHAFRTNLEHPSWLDAMRSADLPGEISFHAGTYLCNAVYYWSLQQSADVSNPGQALFVHVPLAAEQGPMASPHWPVARIRTMMATTFTWLTNQVAD</sequence>
<dbReference type="Pfam" id="PF01470">
    <property type="entry name" value="Peptidase_C15"/>
    <property type="match status" value="1"/>
</dbReference>
<evidence type="ECO:0000313" key="10">
    <source>
        <dbReference type="Proteomes" id="UP000239388"/>
    </source>
</evidence>
<dbReference type="SUPFAM" id="SSF53182">
    <property type="entry name" value="Pyrrolidone carboxyl peptidase (pyroglutamate aminopeptidase)"/>
    <property type="match status" value="1"/>
</dbReference>
<dbReference type="PANTHER" id="PTHR23402:SF1">
    <property type="entry name" value="PYROGLUTAMYL-PEPTIDASE I"/>
    <property type="match status" value="1"/>
</dbReference>
<keyword evidence="3" id="KW-0963">Cytoplasm</keyword>
<keyword evidence="4" id="KW-0645">Protease</keyword>
<evidence type="ECO:0000256" key="5">
    <source>
        <dbReference type="ARBA" id="ARBA00022801"/>
    </source>
</evidence>
<evidence type="ECO:0000256" key="8">
    <source>
        <dbReference type="ARBA" id="ARBA00031559"/>
    </source>
</evidence>
<comment type="similarity">
    <text evidence="1">Belongs to the peptidase C15 family.</text>
</comment>
<dbReference type="AlphaFoldDB" id="A0A2S8FTC7"/>
<evidence type="ECO:0000256" key="6">
    <source>
        <dbReference type="ARBA" id="ARBA00022807"/>
    </source>
</evidence>
<dbReference type="InterPro" id="IPR016125">
    <property type="entry name" value="Peptidase_C15-like"/>
</dbReference>
<dbReference type="InterPro" id="IPR000816">
    <property type="entry name" value="Peptidase_C15"/>
</dbReference>
<protein>
    <recommendedName>
        <fullName evidence="2">Pyrrolidone-carboxylate peptidase</fullName>
    </recommendedName>
    <alternativeName>
        <fullName evidence="7">5-oxoprolyl-peptidase</fullName>
    </alternativeName>
    <alternativeName>
        <fullName evidence="8">Pyroglutamyl-peptidase I</fullName>
    </alternativeName>
</protein>
<keyword evidence="6" id="KW-0788">Thiol protease</keyword>
<name>A0A2S8FTC7_9BACT</name>
<evidence type="ECO:0000313" key="9">
    <source>
        <dbReference type="EMBL" id="PQO35417.1"/>
    </source>
</evidence>
<proteinExistence type="inferred from homology"/>
<reference evidence="9 10" key="1">
    <citation type="submission" date="2018-02" db="EMBL/GenBank/DDBJ databases">
        <title>Comparative genomes isolates from brazilian mangrove.</title>
        <authorList>
            <person name="Araujo J.E."/>
            <person name="Taketani R.G."/>
            <person name="Silva M.C.P."/>
            <person name="Loureco M.V."/>
            <person name="Andreote F.D."/>
        </authorList>
    </citation>
    <scope>NUCLEOTIDE SEQUENCE [LARGE SCALE GENOMIC DNA]</scope>
    <source>
        <strain evidence="9 10">NAP PRIS-MGV</strain>
    </source>
</reference>
<evidence type="ECO:0000256" key="7">
    <source>
        <dbReference type="ARBA" id="ARBA00030836"/>
    </source>
</evidence>
<organism evidence="9 10">
    <name type="scientific">Blastopirellula marina</name>
    <dbReference type="NCBI Taxonomy" id="124"/>
    <lineage>
        <taxon>Bacteria</taxon>
        <taxon>Pseudomonadati</taxon>
        <taxon>Planctomycetota</taxon>
        <taxon>Planctomycetia</taxon>
        <taxon>Pirellulales</taxon>
        <taxon>Pirellulaceae</taxon>
        <taxon>Blastopirellula</taxon>
    </lineage>
</organism>
<evidence type="ECO:0000256" key="2">
    <source>
        <dbReference type="ARBA" id="ARBA00019191"/>
    </source>
</evidence>
<accession>A0A2S8FTC7</accession>
<gene>
    <name evidence="9" type="ORF">C5Y98_13725</name>
</gene>
<dbReference type="GO" id="GO:0016920">
    <property type="term" value="F:pyroglutamyl-peptidase activity"/>
    <property type="evidence" value="ECO:0007669"/>
    <property type="project" value="InterPro"/>
</dbReference>
<dbReference type="GO" id="GO:0006508">
    <property type="term" value="P:proteolysis"/>
    <property type="evidence" value="ECO:0007669"/>
    <property type="project" value="UniProtKB-KW"/>
</dbReference>
<dbReference type="PANTHER" id="PTHR23402">
    <property type="entry name" value="PROTEASE FAMILY C15 PYROGLUTAMYL-PEPTIDASE I-RELATED"/>
    <property type="match status" value="1"/>
</dbReference>
<dbReference type="PIRSF" id="PIRSF015592">
    <property type="entry name" value="Prld-crbxl_pptds"/>
    <property type="match status" value="1"/>
</dbReference>
<dbReference type="GO" id="GO:0005829">
    <property type="term" value="C:cytosol"/>
    <property type="evidence" value="ECO:0007669"/>
    <property type="project" value="InterPro"/>
</dbReference>